<dbReference type="SUPFAM" id="SSF47473">
    <property type="entry name" value="EF-hand"/>
    <property type="match status" value="1"/>
</dbReference>
<dbReference type="EMBL" id="JAWDGP010002360">
    <property type="protein sequence ID" value="KAK3783715.1"/>
    <property type="molecule type" value="Genomic_DNA"/>
</dbReference>
<reference evidence="4" key="1">
    <citation type="journal article" date="2023" name="G3 (Bethesda)">
        <title>A reference genome for the long-term kleptoplast-retaining sea slug Elysia crispata morphotype clarki.</title>
        <authorList>
            <person name="Eastman K.E."/>
            <person name="Pendleton A.L."/>
            <person name="Shaikh M.A."/>
            <person name="Suttiyut T."/>
            <person name="Ogas R."/>
            <person name="Tomko P."/>
            <person name="Gavelis G."/>
            <person name="Widhalm J.R."/>
            <person name="Wisecaver J.H."/>
        </authorList>
    </citation>
    <scope>NUCLEOTIDE SEQUENCE</scope>
    <source>
        <strain evidence="4">ECLA1</strain>
    </source>
</reference>
<keyword evidence="1" id="KW-0106">Calcium</keyword>
<dbReference type="PANTHER" id="PTHR24114:SF50">
    <property type="entry name" value="RNI-LIKE PROTEIN"/>
    <property type="match status" value="1"/>
</dbReference>
<dbReference type="SUPFAM" id="SSF52047">
    <property type="entry name" value="RNI-like"/>
    <property type="match status" value="1"/>
</dbReference>
<dbReference type="InterPro" id="IPR001611">
    <property type="entry name" value="Leu-rich_rpt"/>
</dbReference>
<gene>
    <name evidence="4" type="ORF">RRG08_025338</name>
</gene>
<dbReference type="PROSITE" id="PS00018">
    <property type="entry name" value="EF_HAND_1"/>
    <property type="match status" value="2"/>
</dbReference>
<comment type="caution">
    <text evidence="4">The sequence shown here is derived from an EMBL/GenBank/DDBJ whole genome shotgun (WGS) entry which is preliminary data.</text>
</comment>
<dbReference type="InterPro" id="IPR002048">
    <property type="entry name" value="EF_hand_dom"/>
</dbReference>
<dbReference type="PANTHER" id="PTHR24114">
    <property type="entry name" value="LEUCINE RICH REPEAT FAMILY PROTEIN"/>
    <property type="match status" value="1"/>
</dbReference>
<name>A0AAE1AA04_9GAST</name>
<dbReference type="SMART" id="SM00368">
    <property type="entry name" value="LRR_RI"/>
    <property type="match status" value="8"/>
</dbReference>
<feature type="domain" description="EF-hand" evidence="3">
    <location>
        <begin position="513"/>
        <end position="548"/>
    </location>
</feature>
<keyword evidence="5" id="KW-1185">Reference proteome</keyword>
<dbReference type="CDD" id="cd00051">
    <property type="entry name" value="EFh"/>
    <property type="match status" value="1"/>
</dbReference>
<evidence type="ECO:0000313" key="4">
    <source>
        <dbReference type="EMBL" id="KAK3783715.1"/>
    </source>
</evidence>
<dbReference type="SMART" id="SM00054">
    <property type="entry name" value="EFh"/>
    <property type="match status" value="2"/>
</dbReference>
<dbReference type="InterPro" id="IPR032675">
    <property type="entry name" value="LRR_dom_sf"/>
</dbReference>
<feature type="compositionally biased region" description="Low complexity" evidence="2">
    <location>
        <begin position="1"/>
        <end position="16"/>
    </location>
</feature>
<sequence length="692" mass="77221">MSSSSSRPATASTHSSGSRRATEVDARFVYNQDSLKSKFDIWNLIKRPMTSNPYYLTSRYRMRHTPVRRAKTGVISRRRRKDFQMSSDCGDSNRSATTTTDMFDLDKDFLEDFDFDADDDGVDSNNSLASCSHSQGVYIRACNRLKVSPNSYVLRNLVNDTLMLKHHLLGPEGLKPIAIALVENSSVTCLDVEDNGLGIEGVKHIVEMYHENTFIVSLNLAQNNLKTEGVKLILEKLKETDVIQKLDLSGNNLQEYDGDLFREYLEDSRNLTRLRLNNNCFRTMGGEALGDCLGWNESLEKVELSWNHLRGNGAKAIAHALSINNTIKYLDISWNGFYLEGCKEMAQSLVKNSTLEYLDMTSNRINKQCLYELVKGLKGNSTLRVLRLGDNPITASGAYFLLNQMLEMPTSALKEIDLGYQSVEPNFLTLLETVQQLHPDLKVVYGAVLGQDVESKDDEQELMDENPVVVLMEFGNLLGYRLIDLFSMMDKDNSKTLTRMEIKNGLLGCNIPLSEKALDSLVQKLDEDGDGEIDYAELIAGKTLHRRKITRTIMMSREQNMNMEETEVGRVRKKLKRLMDKKQEDPFKSKTNLTVAAAVSAVTKQIKKGGATSFGVESNEILASEAGLVQELSQGLDAGLTALTISGVDDVDSGVNGEAVVSAMPLPTEETAGVLLPKLGLRRGSFYKKLME</sequence>
<dbReference type="InterPro" id="IPR018247">
    <property type="entry name" value="EF_Hand_1_Ca_BS"/>
</dbReference>
<dbReference type="Proteomes" id="UP001283361">
    <property type="component" value="Unassembled WGS sequence"/>
</dbReference>
<dbReference type="Gene3D" id="1.10.238.10">
    <property type="entry name" value="EF-hand"/>
    <property type="match status" value="1"/>
</dbReference>
<evidence type="ECO:0000313" key="5">
    <source>
        <dbReference type="Proteomes" id="UP001283361"/>
    </source>
</evidence>
<dbReference type="InterPro" id="IPR011992">
    <property type="entry name" value="EF-hand-dom_pair"/>
</dbReference>
<proteinExistence type="predicted"/>
<accession>A0AAE1AA04</accession>
<dbReference type="Pfam" id="PF13499">
    <property type="entry name" value="EF-hand_7"/>
    <property type="match status" value="1"/>
</dbReference>
<dbReference type="PROSITE" id="PS50222">
    <property type="entry name" value="EF_HAND_2"/>
    <property type="match status" value="1"/>
</dbReference>
<protein>
    <recommendedName>
        <fullName evidence="3">EF-hand domain-containing protein</fullName>
    </recommendedName>
</protein>
<organism evidence="4 5">
    <name type="scientific">Elysia crispata</name>
    <name type="common">lettuce slug</name>
    <dbReference type="NCBI Taxonomy" id="231223"/>
    <lineage>
        <taxon>Eukaryota</taxon>
        <taxon>Metazoa</taxon>
        <taxon>Spiralia</taxon>
        <taxon>Lophotrochozoa</taxon>
        <taxon>Mollusca</taxon>
        <taxon>Gastropoda</taxon>
        <taxon>Heterobranchia</taxon>
        <taxon>Euthyneura</taxon>
        <taxon>Panpulmonata</taxon>
        <taxon>Sacoglossa</taxon>
        <taxon>Placobranchoidea</taxon>
        <taxon>Plakobranchidae</taxon>
        <taxon>Elysia</taxon>
    </lineage>
</organism>
<dbReference type="GO" id="GO:0005509">
    <property type="term" value="F:calcium ion binding"/>
    <property type="evidence" value="ECO:0007669"/>
    <property type="project" value="InterPro"/>
</dbReference>
<evidence type="ECO:0000259" key="3">
    <source>
        <dbReference type="PROSITE" id="PS50222"/>
    </source>
</evidence>
<feature type="region of interest" description="Disordered" evidence="2">
    <location>
        <begin position="1"/>
        <end position="21"/>
    </location>
</feature>
<evidence type="ECO:0000256" key="1">
    <source>
        <dbReference type="ARBA" id="ARBA00022837"/>
    </source>
</evidence>
<dbReference type="Gene3D" id="3.80.10.10">
    <property type="entry name" value="Ribonuclease Inhibitor"/>
    <property type="match status" value="3"/>
</dbReference>
<dbReference type="Pfam" id="PF13516">
    <property type="entry name" value="LRR_6"/>
    <property type="match status" value="6"/>
</dbReference>
<evidence type="ECO:0000256" key="2">
    <source>
        <dbReference type="SAM" id="MobiDB-lite"/>
    </source>
</evidence>
<dbReference type="AlphaFoldDB" id="A0AAE1AA04"/>
<dbReference type="InterPro" id="IPR052394">
    <property type="entry name" value="LRR-containing"/>
</dbReference>